<accession>A0ABZ1JYL7</accession>
<keyword evidence="2" id="KW-1185">Reference proteome</keyword>
<dbReference type="RefSeq" id="WP_334546288.1">
    <property type="nucleotide sequence ID" value="NZ_CP108135.1"/>
</dbReference>
<evidence type="ECO:0000313" key="2">
    <source>
        <dbReference type="Proteomes" id="UP001622496"/>
    </source>
</evidence>
<sequence>MSDLRTAETLTIPPLPVLFQARLHPRADWIDQRTIDWMLSHRLIEPGREETFVRQMHMGRLAAWSCPEAETDHALLLACVLAWMVLLDDRLVDPVADKDEMRELAERWMSFDIIVHDPQAATVHNTPMERALRELCRRIRPSATLDQWSRIQEAILRTLIGYSAKAGHKSDSYRPSLAQFRLIRYYTSGLLIFPPLLEIFCATELTPDVALDADIHALNTMSAAIVTTVHEIATCPHDVRRGIRNLPVLLAEEHACSIQDGLHLAATELGELTAQFNDRCKKVEARNLPGSAAYIKALQHLIAGHPSWTEETKRYTPGS</sequence>
<protein>
    <recommendedName>
        <fullName evidence="3">Terpene synthase</fullName>
    </recommendedName>
</protein>
<dbReference type="InterPro" id="IPR008949">
    <property type="entry name" value="Isoprenoid_synthase_dom_sf"/>
</dbReference>
<evidence type="ECO:0000313" key="1">
    <source>
        <dbReference type="EMBL" id="WTP63944.1"/>
    </source>
</evidence>
<proteinExistence type="predicted"/>
<reference evidence="1 2" key="1">
    <citation type="submission" date="2022-10" db="EMBL/GenBank/DDBJ databases">
        <title>The complete genomes of actinobacterial strains from the NBC collection.</title>
        <authorList>
            <person name="Joergensen T.S."/>
            <person name="Alvarez Arevalo M."/>
            <person name="Sterndorff E.B."/>
            <person name="Faurdal D."/>
            <person name="Vuksanovic O."/>
            <person name="Mourched A.-S."/>
            <person name="Charusanti P."/>
            <person name="Shaw S."/>
            <person name="Blin K."/>
            <person name="Weber T."/>
        </authorList>
    </citation>
    <scope>NUCLEOTIDE SEQUENCE [LARGE SCALE GENOMIC DNA]</scope>
    <source>
        <strain evidence="1 2">NBC_00185</strain>
    </source>
</reference>
<dbReference type="Gene3D" id="1.10.600.10">
    <property type="entry name" value="Farnesyl Diphosphate Synthase"/>
    <property type="match status" value="1"/>
</dbReference>
<dbReference type="EMBL" id="CP108135">
    <property type="protein sequence ID" value="WTP63944.1"/>
    <property type="molecule type" value="Genomic_DNA"/>
</dbReference>
<evidence type="ECO:0008006" key="3">
    <source>
        <dbReference type="Google" id="ProtNLM"/>
    </source>
</evidence>
<gene>
    <name evidence="1" type="ORF">OG560_00225</name>
</gene>
<dbReference type="Proteomes" id="UP001622496">
    <property type="component" value="Chromosome"/>
</dbReference>
<organism evidence="1 2">
    <name type="scientific">[Kitasatospora] papulosa</name>
    <dbReference type="NCBI Taxonomy" id="1464011"/>
    <lineage>
        <taxon>Bacteria</taxon>
        <taxon>Bacillati</taxon>
        <taxon>Actinomycetota</taxon>
        <taxon>Actinomycetes</taxon>
        <taxon>Kitasatosporales</taxon>
        <taxon>Streptomycetaceae</taxon>
        <taxon>Streptomyces</taxon>
    </lineage>
</organism>
<dbReference type="Pfam" id="PF19086">
    <property type="entry name" value="Terpene_syn_C_2"/>
    <property type="match status" value="1"/>
</dbReference>
<name>A0ABZ1JYL7_9ACTN</name>
<dbReference type="SUPFAM" id="SSF48576">
    <property type="entry name" value="Terpenoid synthases"/>
    <property type="match status" value="1"/>
</dbReference>